<name>A0A2C9WBR0_MANES</name>
<evidence type="ECO:0000313" key="1">
    <source>
        <dbReference type="EMBL" id="OAY56985.1"/>
    </source>
</evidence>
<accession>A0A2C9WBR0</accession>
<gene>
    <name evidence="1" type="ORF">MANES_02G061200</name>
</gene>
<dbReference type="EMBL" id="CM004388">
    <property type="protein sequence ID" value="OAY56985.1"/>
    <property type="molecule type" value="Genomic_DNA"/>
</dbReference>
<sequence>MQPASNFLLNIFWKKHFLETSLSPAPCWEILTSSLYVIRIHGPYHRHSRRMGGEEE</sequence>
<protein>
    <submittedName>
        <fullName evidence="1">Uncharacterized protein</fullName>
    </submittedName>
</protein>
<organism evidence="1">
    <name type="scientific">Manihot esculenta</name>
    <name type="common">Cassava</name>
    <name type="synonym">Jatropha manihot</name>
    <dbReference type="NCBI Taxonomy" id="3983"/>
    <lineage>
        <taxon>Eukaryota</taxon>
        <taxon>Viridiplantae</taxon>
        <taxon>Streptophyta</taxon>
        <taxon>Embryophyta</taxon>
        <taxon>Tracheophyta</taxon>
        <taxon>Spermatophyta</taxon>
        <taxon>Magnoliopsida</taxon>
        <taxon>eudicotyledons</taxon>
        <taxon>Gunneridae</taxon>
        <taxon>Pentapetalae</taxon>
        <taxon>rosids</taxon>
        <taxon>fabids</taxon>
        <taxon>Malpighiales</taxon>
        <taxon>Euphorbiaceae</taxon>
        <taxon>Crotonoideae</taxon>
        <taxon>Manihoteae</taxon>
        <taxon>Manihot</taxon>
    </lineage>
</organism>
<dbReference type="AlphaFoldDB" id="A0A2C9WBR0"/>
<proteinExistence type="predicted"/>
<reference evidence="1" key="1">
    <citation type="submission" date="2016-02" db="EMBL/GenBank/DDBJ databases">
        <title>WGS assembly of Manihot esculenta.</title>
        <authorList>
            <person name="Bredeson J.V."/>
            <person name="Prochnik S.E."/>
            <person name="Lyons J.B."/>
            <person name="Schmutz J."/>
            <person name="Grimwood J."/>
            <person name="Vrebalov J."/>
            <person name="Bart R.S."/>
            <person name="Amuge T."/>
            <person name="Ferguson M.E."/>
            <person name="Green R."/>
            <person name="Putnam N."/>
            <person name="Stites J."/>
            <person name="Rounsley S."/>
            <person name="Rokhsar D.S."/>
        </authorList>
    </citation>
    <scope>NUCLEOTIDE SEQUENCE [LARGE SCALE GENOMIC DNA]</scope>
    <source>
        <tissue evidence="1">Leaf</tissue>
    </source>
</reference>